<dbReference type="PANTHER" id="PTHR34069">
    <property type="entry name" value="3-OXOACYL-[ACYL-CARRIER-PROTEIN] SYNTHASE 3"/>
    <property type="match status" value="1"/>
</dbReference>
<dbReference type="Pfam" id="PF08541">
    <property type="entry name" value="ACP_syn_III_C"/>
    <property type="match status" value="1"/>
</dbReference>
<feature type="domain" description="Beta-ketoacyl-[acyl-carrier-protein] synthase III C-terminal" evidence="3">
    <location>
        <begin position="225"/>
        <end position="308"/>
    </location>
</feature>
<dbReference type="InterPro" id="IPR016039">
    <property type="entry name" value="Thiolase-like"/>
</dbReference>
<dbReference type="PANTHER" id="PTHR34069:SF2">
    <property type="entry name" value="BETA-KETOACYL-[ACYL-CARRIER-PROTEIN] SYNTHASE III"/>
    <property type="match status" value="1"/>
</dbReference>
<dbReference type="GO" id="GO:0044550">
    <property type="term" value="P:secondary metabolite biosynthetic process"/>
    <property type="evidence" value="ECO:0007669"/>
    <property type="project" value="TreeGrafter"/>
</dbReference>
<dbReference type="OrthoDB" id="2636646at2"/>
<keyword evidence="4" id="KW-0614">Plasmid</keyword>
<dbReference type="SUPFAM" id="SSF53901">
    <property type="entry name" value="Thiolase-like"/>
    <property type="match status" value="1"/>
</dbReference>
<sequence>MNTKKVYLKALAYELGELHSIDEVSELKEDPQVLNTLLTLGLDKYSKSSLTLSGIAKISALKTMEKAPIIDQDIDVLLYATNSFRNFKSTGLAEICHLIDELSLERAYPIGINLSECGNLQAAIRVGTSLIKSEDCNNVLIVTTDKGAVGGSRIISPNISVTSDAAASFILTNSETDAEFEMVCNKQHMNPGVSYIDPMRDGLQYLEAIMEGIKKTSHMTLIEIGKEPKDFRKLIINNYNTSVTKTICDILEFDHEQVYSKNIPRFAHAWASDNIINLYDFLLETPLLPNDLIMLIGTGTSAWGCTVLSKI</sequence>
<evidence type="ECO:0000313" key="5">
    <source>
        <dbReference type="Proteomes" id="UP000010475"/>
    </source>
</evidence>
<dbReference type="RefSeq" id="WP_015328309.1">
    <property type="nucleotide sequence ID" value="NC_020050.1"/>
</dbReference>
<dbReference type="GO" id="GO:0016746">
    <property type="term" value="F:acyltransferase activity"/>
    <property type="evidence" value="ECO:0007669"/>
    <property type="project" value="UniProtKB-KW"/>
</dbReference>
<keyword evidence="1" id="KW-0808">Transferase</keyword>
<dbReference type="KEGG" id="csg:Cylst_6480"/>
<reference evidence="4 5" key="1">
    <citation type="submission" date="2012-06" db="EMBL/GenBank/DDBJ databases">
        <title>Noncontiguous Finished plasmid 1 of genome of Cylindrospermum stagnale PCC 7417.</title>
        <authorList>
            <consortium name="US DOE Joint Genome Institute"/>
            <person name="Gugger M."/>
            <person name="Coursin T."/>
            <person name="Rippka R."/>
            <person name="Tandeau De Marsac N."/>
            <person name="Huntemann M."/>
            <person name="Wei C.-L."/>
            <person name="Han J."/>
            <person name="Detter J.C."/>
            <person name="Han C."/>
            <person name="Tapia R."/>
            <person name="Davenport K."/>
            <person name="Daligault H."/>
            <person name="Erkkila T."/>
            <person name="Gu W."/>
            <person name="Munk A.C.C."/>
            <person name="Teshima H."/>
            <person name="Xu Y."/>
            <person name="Chain P."/>
            <person name="Chen A."/>
            <person name="Krypides N."/>
            <person name="Mavromatis K."/>
            <person name="Markowitz V."/>
            <person name="Szeto E."/>
            <person name="Ivanova N."/>
            <person name="Mikhailova N."/>
            <person name="Ovchinnikova G."/>
            <person name="Pagani I."/>
            <person name="Pati A."/>
            <person name="Goodwin L."/>
            <person name="Peters L."/>
            <person name="Pitluck S."/>
            <person name="Woyke T."/>
            <person name="Kerfeld C."/>
        </authorList>
    </citation>
    <scope>NUCLEOTIDE SEQUENCE [LARGE SCALE GENOMIC DNA]</scope>
    <source>
        <strain evidence="4 5">PCC 7417</strain>
        <plasmid evidence="5">Plasmid pCYLST.01</plasmid>
    </source>
</reference>
<geneLocation type="plasmid" evidence="4 5">
    <name>pCYLST.01</name>
</geneLocation>
<gene>
    <name evidence="4" type="ORF">Cylst_6480</name>
</gene>
<dbReference type="Proteomes" id="UP000010475">
    <property type="component" value="Plasmid pCYLST.01"/>
</dbReference>
<proteinExistence type="predicted"/>
<evidence type="ECO:0000256" key="2">
    <source>
        <dbReference type="ARBA" id="ARBA00023315"/>
    </source>
</evidence>
<name>K9X9B9_9NOST</name>
<keyword evidence="2" id="KW-0012">Acyltransferase</keyword>
<dbReference type="HOGENOM" id="CLU_079052_0_0_3"/>
<evidence type="ECO:0000256" key="1">
    <source>
        <dbReference type="ARBA" id="ARBA00022679"/>
    </source>
</evidence>
<dbReference type="Gene3D" id="3.40.47.10">
    <property type="match status" value="2"/>
</dbReference>
<dbReference type="InterPro" id="IPR013747">
    <property type="entry name" value="ACP_syn_III_C"/>
</dbReference>
<organism evidence="4 5">
    <name type="scientific">Cylindrospermum stagnale PCC 7417</name>
    <dbReference type="NCBI Taxonomy" id="56107"/>
    <lineage>
        <taxon>Bacteria</taxon>
        <taxon>Bacillati</taxon>
        <taxon>Cyanobacteriota</taxon>
        <taxon>Cyanophyceae</taxon>
        <taxon>Nostocales</taxon>
        <taxon>Nostocaceae</taxon>
        <taxon>Cylindrospermum</taxon>
    </lineage>
</organism>
<evidence type="ECO:0000313" key="4">
    <source>
        <dbReference type="EMBL" id="AFZ28262.1"/>
    </source>
</evidence>
<keyword evidence="5" id="KW-1185">Reference proteome</keyword>
<accession>K9X9B9</accession>
<protein>
    <submittedName>
        <fullName evidence="4">3-oxoacyl-(Acyl-carrier-protein) synthase III</fullName>
    </submittedName>
</protein>
<evidence type="ECO:0000259" key="3">
    <source>
        <dbReference type="Pfam" id="PF08541"/>
    </source>
</evidence>
<dbReference type="AlphaFoldDB" id="K9X9B9"/>
<dbReference type="EMBL" id="CP003643">
    <property type="protein sequence ID" value="AFZ28262.1"/>
    <property type="molecule type" value="Genomic_DNA"/>
</dbReference>